<gene>
    <name evidence="4" type="ORF">OMP40_01965</name>
</gene>
<evidence type="ECO:0000256" key="1">
    <source>
        <dbReference type="ARBA" id="ARBA00023125"/>
    </source>
</evidence>
<comment type="caution">
    <text evidence="4">The sequence shown here is derived from an EMBL/GenBank/DDBJ whole genome shotgun (WGS) entry which is preliminary data.</text>
</comment>
<dbReference type="PANTHER" id="PTHR43479:SF16">
    <property type="entry name" value="HTH TETR-TYPE DOMAIN-CONTAINING PROTEIN"/>
    <property type="match status" value="1"/>
</dbReference>
<protein>
    <submittedName>
        <fullName evidence="4">TetR/AcrR family transcriptional regulator</fullName>
    </submittedName>
</protein>
<evidence type="ECO:0000313" key="5">
    <source>
        <dbReference type="Proteomes" id="UP001153404"/>
    </source>
</evidence>
<evidence type="ECO:0000313" key="4">
    <source>
        <dbReference type="EMBL" id="MDG0808316.1"/>
    </source>
</evidence>
<dbReference type="PROSITE" id="PS50977">
    <property type="entry name" value="HTH_TETR_2"/>
    <property type="match status" value="1"/>
</dbReference>
<dbReference type="Proteomes" id="UP001153404">
    <property type="component" value="Unassembled WGS sequence"/>
</dbReference>
<evidence type="ECO:0000256" key="2">
    <source>
        <dbReference type="PROSITE-ProRule" id="PRU00335"/>
    </source>
</evidence>
<dbReference type="EMBL" id="JAPDIA010000001">
    <property type="protein sequence ID" value="MDG0808316.1"/>
    <property type="molecule type" value="Genomic_DNA"/>
</dbReference>
<dbReference type="GO" id="GO:0003677">
    <property type="term" value="F:DNA binding"/>
    <property type="evidence" value="ECO:0007669"/>
    <property type="project" value="UniProtKB-UniRule"/>
</dbReference>
<keyword evidence="5" id="KW-1185">Reference proteome</keyword>
<dbReference type="PANTHER" id="PTHR43479">
    <property type="entry name" value="ACREF/ENVCD OPERON REPRESSOR-RELATED"/>
    <property type="match status" value="1"/>
</dbReference>
<dbReference type="InterPro" id="IPR039532">
    <property type="entry name" value="TetR_C_Firmicutes"/>
</dbReference>
<feature type="domain" description="HTH tetR-type" evidence="3">
    <location>
        <begin position="12"/>
        <end position="74"/>
    </location>
</feature>
<organism evidence="4 5">
    <name type="scientific">Cohnella rhizosphaerae</name>
    <dbReference type="NCBI Taxonomy" id="1457232"/>
    <lineage>
        <taxon>Bacteria</taxon>
        <taxon>Bacillati</taxon>
        <taxon>Bacillota</taxon>
        <taxon>Bacilli</taxon>
        <taxon>Bacillales</taxon>
        <taxon>Paenibacillaceae</taxon>
        <taxon>Cohnella</taxon>
    </lineage>
</organism>
<dbReference type="RefSeq" id="WP_277528719.1">
    <property type="nucleotide sequence ID" value="NZ_JAPDIA010000001.1"/>
</dbReference>
<name>A0A9X4QQQ5_9BACL</name>
<proteinExistence type="predicted"/>
<dbReference type="Pfam" id="PF14278">
    <property type="entry name" value="TetR_C_8"/>
    <property type="match status" value="1"/>
</dbReference>
<dbReference type="InterPro" id="IPR001647">
    <property type="entry name" value="HTH_TetR"/>
</dbReference>
<dbReference type="Gene3D" id="1.10.357.10">
    <property type="entry name" value="Tetracycline Repressor, domain 2"/>
    <property type="match status" value="1"/>
</dbReference>
<dbReference type="InterPro" id="IPR009057">
    <property type="entry name" value="Homeodomain-like_sf"/>
</dbReference>
<accession>A0A9X4QQQ5</accession>
<dbReference type="SUPFAM" id="SSF46689">
    <property type="entry name" value="Homeodomain-like"/>
    <property type="match status" value="1"/>
</dbReference>
<keyword evidence="1 2" id="KW-0238">DNA-binding</keyword>
<dbReference type="InterPro" id="IPR050624">
    <property type="entry name" value="HTH-type_Tx_Regulator"/>
</dbReference>
<sequence>MKNDGSTDLRVRRTRKLLWDALMELLGESGRTFESLTVAEICERAMVHRTTFYKHFEDKYHLLCVGCEELNKELAAMDFEERMRRPMQLLEQFGHRRQFRTLMKSELESASIKSLMQRIRSDFMKNELLALERKDGPFSVPAEIIAEFYAGAINGIAAWWVQHGGDIPAETMDRYIGQLLNPSIFNQQSQ</sequence>
<dbReference type="Pfam" id="PF00440">
    <property type="entry name" value="TetR_N"/>
    <property type="match status" value="1"/>
</dbReference>
<dbReference type="AlphaFoldDB" id="A0A9X4QQQ5"/>
<reference evidence="4" key="1">
    <citation type="submission" date="2022-10" db="EMBL/GenBank/DDBJ databases">
        <title>Comparative genomic analysis of Cohnella hashimotonis sp. nov., isolated from the International Space Station.</title>
        <authorList>
            <person name="Simpson A."/>
            <person name="Venkateswaran K."/>
        </authorList>
    </citation>
    <scope>NUCLEOTIDE SEQUENCE</scope>
    <source>
        <strain evidence="4">DSM 28161</strain>
    </source>
</reference>
<feature type="DNA-binding region" description="H-T-H motif" evidence="2">
    <location>
        <begin position="37"/>
        <end position="56"/>
    </location>
</feature>
<evidence type="ECO:0000259" key="3">
    <source>
        <dbReference type="PROSITE" id="PS50977"/>
    </source>
</evidence>